<proteinExistence type="predicted"/>
<comment type="caution">
    <text evidence="3">The sequence shown here is derived from an EMBL/GenBank/DDBJ whole genome shotgun (WGS) entry which is preliminary data.</text>
</comment>
<dbReference type="PANTHER" id="PTHR45947">
    <property type="entry name" value="SULFOQUINOVOSYL TRANSFERASE SQD2"/>
    <property type="match status" value="1"/>
</dbReference>
<feature type="domain" description="Glycosyl transferase family 1" evidence="2">
    <location>
        <begin position="188"/>
        <end position="333"/>
    </location>
</feature>
<dbReference type="Pfam" id="PF00534">
    <property type="entry name" value="Glycos_transf_1"/>
    <property type="match status" value="1"/>
</dbReference>
<protein>
    <submittedName>
        <fullName evidence="3">Glycosyl transferase family 1</fullName>
    </submittedName>
</protein>
<evidence type="ECO:0000259" key="2">
    <source>
        <dbReference type="Pfam" id="PF00534"/>
    </source>
</evidence>
<organism evidence="3 4">
    <name type="scientific">Rhodopirellula bahusiensis</name>
    <dbReference type="NCBI Taxonomy" id="2014065"/>
    <lineage>
        <taxon>Bacteria</taxon>
        <taxon>Pseudomonadati</taxon>
        <taxon>Planctomycetota</taxon>
        <taxon>Planctomycetia</taxon>
        <taxon>Pirellulales</taxon>
        <taxon>Pirellulaceae</taxon>
        <taxon>Rhodopirellula</taxon>
    </lineage>
</organism>
<keyword evidence="3" id="KW-0808">Transferase</keyword>
<accession>A0A2G1WAL3</accession>
<feature type="region of interest" description="Disordered" evidence="1">
    <location>
        <begin position="378"/>
        <end position="432"/>
    </location>
</feature>
<evidence type="ECO:0000313" key="3">
    <source>
        <dbReference type="EMBL" id="PHQ36068.1"/>
    </source>
</evidence>
<evidence type="ECO:0000256" key="1">
    <source>
        <dbReference type="SAM" id="MobiDB-lite"/>
    </source>
</evidence>
<dbReference type="GO" id="GO:0016757">
    <property type="term" value="F:glycosyltransferase activity"/>
    <property type="evidence" value="ECO:0007669"/>
    <property type="project" value="InterPro"/>
</dbReference>
<feature type="compositionally biased region" description="Polar residues" evidence="1">
    <location>
        <begin position="398"/>
        <end position="408"/>
    </location>
</feature>
<feature type="compositionally biased region" description="Basic and acidic residues" evidence="1">
    <location>
        <begin position="409"/>
        <end position="423"/>
    </location>
</feature>
<dbReference type="InterPro" id="IPR050194">
    <property type="entry name" value="Glycosyltransferase_grp1"/>
</dbReference>
<dbReference type="SUPFAM" id="SSF53756">
    <property type="entry name" value="UDP-Glycosyltransferase/glycogen phosphorylase"/>
    <property type="match status" value="1"/>
</dbReference>
<reference evidence="3 4" key="1">
    <citation type="submission" date="2017-06" db="EMBL/GenBank/DDBJ databases">
        <title>Description of Rhodopirellula bahusiensis sp. nov.</title>
        <authorList>
            <person name="Kizina J."/>
            <person name="Harder J."/>
        </authorList>
    </citation>
    <scope>NUCLEOTIDE SEQUENCE [LARGE SCALE GENOMIC DNA]</scope>
    <source>
        <strain evidence="3 4">SWK21</strain>
    </source>
</reference>
<dbReference type="PANTHER" id="PTHR45947:SF13">
    <property type="entry name" value="TRANSFERASE"/>
    <property type="match status" value="1"/>
</dbReference>
<name>A0A2G1WAL3_9BACT</name>
<dbReference type="OrthoDB" id="9787617at2"/>
<dbReference type="Gene3D" id="3.40.50.2000">
    <property type="entry name" value="Glycogen Phosphorylase B"/>
    <property type="match status" value="2"/>
</dbReference>
<dbReference type="EMBL" id="NIZW01000004">
    <property type="protein sequence ID" value="PHQ36068.1"/>
    <property type="molecule type" value="Genomic_DNA"/>
</dbReference>
<gene>
    <name evidence="3" type="ORF">CEE69_06605</name>
</gene>
<dbReference type="InterPro" id="IPR001296">
    <property type="entry name" value="Glyco_trans_1"/>
</dbReference>
<keyword evidence="4" id="KW-1185">Reference proteome</keyword>
<dbReference type="AlphaFoldDB" id="A0A2G1WAL3"/>
<evidence type="ECO:0000313" key="4">
    <source>
        <dbReference type="Proteomes" id="UP000225740"/>
    </source>
</evidence>
<dbReference type="Proteomes" id="UP000225740">
    <property type="component" value="Unassembled WGS sequence"/>
</dbReference>
<sequence length="432" mass="47146">MLESFGHRVTRFTRMNDSMSGAGAIANARMTVWNSGIADEIHDLVKQQEIEVVHFHNTFPAISPAAIKAAHDAGAATVLTLHNSRILCAKAVCFRDGQPCTDCVSATFATPAIRHACFHDSRLASGVVAVKNWLHRSRKTYQRSLNLAIAPTQFVKTRFEESGHPMPPIVVKPHFVESELPLGEGEGGYALFVGRLSEEKGLKVLLDAWERLTQPIPLKIIGDGPLKHLLDQPRENVEYLGRLEQDAVYQTMADAAMLILPSHCAESFGRVVVEAFACGTPVVCANQGGQAELVHPAVGALFQSGDASELASVVDRFVEYAEETIAMRDAAREEYESKYTAAINHEQLLQIYERALVARGRNDATRVADSDLRIDLQHPVGSSVEPHLAPTPLAEPATFSQANSSQSEQAHDKPLRGHDELGRRASSRSPLG</sequence>